<dbReference type="AlphaFoldDB" id="A0A166P9X4"/>
<keyword evidence="2" id="KW-1185">Reference proteome</keyword>
<sequence>MLVIPTFRERPTLTPLIEVIFSALPKAIAEHTGVLIADDGSKDDTEEEACAWLEAPRPGCRPPAPSAIPELLEALTERTPMVLSTRHGDGVSLAAGHSTAPLFIAGFKHALEPLLLENPDASPPTEVAYSFGRLTSGSSKLGAKVMLRYVLQLGALYR</sequence>
<protein>
    <submittedName>
        <fullName evidence="1">Glycosyltransferase family 2 protein</fullName>
    </submittedName>
</protein>
<name>A0A166P9X4_9AGAM</name>
<reference evidence="1 2" key="1">
    <citation type="journal article" date="2016" name="Mol. Biol. Evol.">
        <title>Comparative Genomics of Early-Diverging Mushroom-Forming Fungi Provides Insights into the Origins of Lignocellulose Decay Capabilities.</title>
        <authorList>
            <person name="Nagy L.G."/>
            <person name="Riley R."/>
            <person name="Tritt A."/>
            <person name="Adam C."/>
            <person name="Daum C."/>
            <person name="Floudas D."/>
            <person name="Sun H."/>
            <person name="Yadav J.S."/>
            <person name="Pangilinan J."/>
            <person name="Larsson K.H."/>
            <person name="Matsuura K."/>
            <person name="Barry K."/>
            <person name="Labutti K."/>
            <person name="Kuo R."/>
            <person name="Ohm R.A."/>
            <person name="Bhattacharya S.S."/>
            <person name="Shirouzu T."/>
            <person name="Yoshinaga Y."/>
            <person name="Martin F.M."/>
            <person name="Grigoriev I.V."/>
            <person name="Hibbett D.S."/>
        </authorList>
    </citation>
    <scope>NUCLEOTIDE SEQUENCE [LARGE SCALE GENOMIC DNA]</scope>
    <source>
        <strain evidence="1 2">CBS 109695</strain>
    </source>
</reference>
<gene>
    <name evidence="1" type="ORF">FIBSPDRAFT_1041231</name>
</gene>
<dbReference type="OrthoDB" id="2603at2759"/>
<dbReference type="Proteomes" id="UP000076532">
    <property type="component" value="Unassembled WGS sequence"/>
</dbReference>
<dbReference type="InterPro" id="IPR029044">
    <property type="entry name" value="Nucleotide-diphossugar_trans"/>
</dbReference>
<dbReference type="EMBL" id="KV417518">
    <property type="protein sequence ID" value="KZP25879.1"/>
    <property type="molecule type" value="Genomic_DNA"/>
</dbReference>
<dbReference type="STRING" id="436010.A0A166P9X4"/>
<evidence type="ECO:0000313" key="1">
    <source>
        <dbReference type="EMBL" id="KZP25879.1"/>
    </source>
</evidence>
<organism evidence="1 2">
    <name type="scientific">Athelia psychrophila</name>
    <dbReference type="NCBI Taxonomy" id="1759441"/>
    <lineage>
        <taxon>Eukaryota</taxon>
        <taxon>Fungi</taxon>
        <taxon>Dikarya</taxon>
        <taxon>Basidiomycota</taxon>
        <taxon>Agaricomycotina</taxon>
        <taxon>Agaricomycetes</taxon>
        <taxon>Agaricomycetidae</taxon>
        <taxon>Atheliales</taxon>
        <taxon>Atheliaceae</taxon>
        <taxon>Athelia</taxon>
    </lineage>
</organism>
<evidence type="ECO:0000313" key="2">
    <source>
        <dbReference type="Proteomes" id="UP000076532"/>
    </source>
</evidence>
<accession>A0A166P9X4</accession>
<dbReference type="Gene3D" id="3.90.550.10">
    <property type="entry name" value="Spore Coat Polysaccharide Biosynthesis Protein SpsA, Chain A"/>
    <property type="match status" value="1"/>
</dbReference>
<proteinExistence type="predicted"/>